<dbReference type="InterPro" id="IPR004628">
    <property type="entry name" value="Man_deHydtase"/>
</dbReference>
<dbReference type="NCBIfam" id="NF003027">
    <property type="entry name" value="PRK03906.1"/>
    <property type="match status" value="1"/>
</dbReference>
<dbReference type="Pfam" id="PF03786">
    <property type="entry name" value="UxuA"/>
    <property type="match status" value="1"/>
</dbReference>
<evidence type="ECO:0000256" key="9">
    <source>
        <dbReference type="HAMAP-Rule" id="MF_00106"/>
    </source>
</evidence>
<keyword evidence="6 9" id="KW-0408">Iron</keyword>
<accession>A0A2A2IB36</accession>
<dbReference type="SUPFAM" id="SSF51658">
    <property type="entry name" value="Xylose isomerase-like"/>
    <property type="match status" value="1"/>
</dbReference>
<dbReference type="HAMAP" id="MF_00106">
    <property type="entry name" value="UxuA"/>
    <property type="match status" value="1"/>
</dbReference>
<dbReference type="AlphaFoldDB" id="A0A2A2IB36"/>
<gene>
    <name evidence="9 10" type="primary">uxuA</name>
    <name evidence="10" type="ORF">CIL05_16985</name>
</gene>
<dbReference type="PIRSF" id="PIRSF016049">
    <property type="entry name" value="Man_dehyd"/>
    <property type="match status" value="1"/>
</dbReference>
<evidence type="ECO:0000256" key="6">
    <source>
        <dbReference type="ARBA" id="ARBA00023004"/>
    </source>
</evidence>
<dbReference type="PANTHER" id="PTHR30387">
    <property type="entry name" value="MANNONATE DEHYDRATASE"/>
    <property type="match status" value="1"/>
</dbReference>
<dbReference type="PANTHER" id="PTHR30387:SF2">
    <property type="entry name" value="MANNONATE DEHYDRATASE"/>
    <property type="match status" value="1"/>
</dbReference>
<dbReference type="Proteomes" id="UP000218887">
    <property type="component" value="Unassembled WGS sequence"/>
</dbReference>
<comment type="pathway">
    <text evidence="3 9">Carbohydrate metabolism; pentose and glucuronate interconversion.</text>
</comment>
<reference evidence="10 11" key="1">
    <citation type="submission" date="2017-08" db="EMBL/GenBank/DDBJ databases">
        <title>Virgibacillus indicus sp. nov. and Virgibacillus profoundi sp. nov, two moderately halophilic bacteria isolated from marine sediment by using the Microfluidic Streak Plate.</title>
        <authorList>
            <person name="Xu B."/>
            <person name="Hu B."/>
            <person name="Wang J."/>
            <person name="Zhu Y."/>
            <person name="Huang L."/>
            <person name="Du W."/>
            <person name="Huang Y."/>
        </authorList>
    </citation>
    <scope>NUCLEOTIDE SEQUENCE [LARGE SCALE GENOMIC DNA]</scope>
    <source>
        <strain evidence="10 11">IO3-P3-H5</strain>
    </source>
</reference>
<comment type="function">
    <text evidence="2 9">Catalyzes the dehydration of D-mannonate.</text>
</comment>
<keyword evidence="11" id="KW-1185">Reference proteome</keyword>
<dbReference type="GO" id="GO:0030145">
    <property type="term" value="F:manganese ion binding"/>
    <property type="evidence" value="ECO:0007669"/>
    <property type="project" value="TreeGrafter"/>
</dbReference>
<protein>
    <recommendedName>
        <fullName evidence="5 9">Mannonate dehydratase</fullName>
        <ecNumber evidence="5 9">4.2.1.8</ecNumber>
    </recommendedName>
    <alternativeName>
        <fullName evidence="9">D-mannonate hydro-lyase</fullName>
    </alternativeName>
</protein>
<keyword evidence="8 9" id="KW-0456">Lyase</keyword>
<dbReference type="GO" id="GO:0008198">
    <property type="term" value="F:ferrous iron binding"/>
    <property type="evidence" value="ECO:0007669"/>
    <property type="project" value="TreeGrafter"/>
</dbReference>
<dbReference type="RefSeq" id="WP_095656746.1">
    <property type="nucleotide sequence ID" value="NZ_NPOA01000013.1"/>
</dbReference>
<evidence type="ECO:0000313" key="11">
    <source>
        <dbReference type="Proteomes" id="UP000218887"/>
    </source>
</evidence>
<dbReference type="EC" id="4.2.1.8" evidence="5 9"/>
<dbReference type="OrthoDB" id="9780250at2"/>
<sequence>MKMVFRWFGEGNDHVPLSYIKQIPGTTGIVWGLHDIEVGEKWPLDKILKVKNKAEQNGLNIDVVESVNVHEDIKLGRPTRDHYIENYKETLKELSKVGVKVICYNFMPVFDWIRSDLFKKLEDGSTALFYEKSKIENMDPTELVNDFLKNDEFTLPGWEPDRLGKLSELFDAYQGINEEDLWDNLKYFLEKILPIAEECDIKMAIHPDDPPWSVFGLPRIITNRQSIRKLLNLVDNPYNGISFCSGSLGANESNDLPAMVKEFGDRIYFAHIRNIKRYKNGDFIETSHRTSDGSIDIYEIVQAYHEIDYKWYVRPDHGRHIWEEESRPGYGLYDRALGIMYLWGIWDSLERIKGDV</sequence>
<evidence type="ECO:0000256" key="2">
    <source>
        <dbReference type="ARBA" id="ARBA00002713"/>
    </source>
</evidence>
<comment type="similarity">
    <text evidence="4 9">Belongs to the mannonate dehydratase family.</text>
</comment>
<dbReference type="InterPro" id="IPR036237">
    <property type="entry name" value="Xyl_isomerase-like_sf"/>
</dbReference>
<dbReference type="UniPathway" id="UPA00246"/>
<dbReference type="GO" id="GO:0008927">
    <property type="term" value="F:mannonate dehydratase activity"/>
    <property type="evidence" value="ECO:0007669"/>
    <property type="project" value="UniProtKB-UniRule"/>
</dbReference>
<evidence type="ECO:0000256" key="3">
    <source>
        <dbReference type="ARBA" id="ARBA00004892"/>
    </source>
</evidence>
<evidence type="ECO:0000256" key="4">
    <source>
        <dbReference type="ARBA" id="ARBA00007389"/>
    </source>
</evidence>
<evidence type="ECO:0000256" key="5">
    <source>
        <dbReference type="ARBA" id="ARBA00012927"/>
    </source>
</evidence>
<evidence type="ECO:0000256" key="1">
    <source>
        <dbReference type="ARBA" id="ARBA00001794"/>
    </source>
</evidence>
<comment type="cofactor">
    <cofactor evidence="9">
        <name>Fe(2+)</name>
        <dbReference type="ChEBI" id="CHEBI:29033"/>
    </cofactor>
    <cofactor evidence="9">
        <name>Mn(2+)</name>
        <dbReference type="ChEBI" id="CHEBI:29035"/>
    </cofactor>
</comment>
<name>A0A2A2IB36_9BACI</name>
<dbReference type="EMBL" id="NPOA01000013">
    <property type="protein sequence ID" value="PAV28330.1"/>
    <property type="molecule type" value="Genomic_DNA"/>
</dbReference>
<evidence type="ECO:0000256" key="8">
    <source>
        <dbReference type="ARBA" id="ARBA00023239"/>
    </source>
</evidence>
<evidence type="ECO:0000313" key="10">
    <source>
        <dbReference type="EMBL" id="PAV28330.1"/>
    </source>
</evidence>
<organism evidence="10 11">
    <name type="scientific">Virgibacillus profundi</name>
    <dbReference type="NCBI Taxonomy" id="2024555"/>
    <lineage>
        <taxon>Bacteria</taxon>
        <taxon>Bacillati</taxon>
        <taxon>Bacillota</taxon>
        <taxon>Bacilli</taxon>
        <taxon>Bacillales</taxon>
        <taxon>Bacillaceae</taxon>
        <taxon>Virgibacillus</taxon>
    </lineage>
</organism>
<comment type="caution">
    <text evidence="10">The sequence shown here is derived from an EMBL/GenBank/DDBJ whole genome shotgun (WGS) entry which is preliminary data.</text>
</comment>
<proteinExistence type="inferred from homology"/>
<dbReference type="GO" id="GO:0042840">
    <property type="term" value="P:D-glucuronate catabolic process"/>
    <property type="evidence" value="ECO:0007669"/>
    <property type="project" value="TreeGrafter"/>
</dbReference>
<keyword evidence="7 9" id="KW-0464">Manganese</keyword>
<dbReference type="Gene3D" id="3.20.20.150">
    <property type="entry name" value="Divalent-metal-dependent TIM barrel enzymes"/>
    <property type="match status" value="1"/>
</dbReference>
<evidence type="ECO:0000256" key="7">
    <source>
        <dbReference type="ARBA" id="ARBA00023211"/>
    </source>
</evidence>
<comment type="catalytic activity">
    <reaction evidence="1 9">
        <text>D-mannonate = 2-dehydro-3-deoxy-D-gluconate + H2O</text>
        <dbReference type="Rhea" id="RHEA:20097"/>
        <dbReference type="ChEBI" id="CHEBI:15377"/>
        <dbReference type="ChEBI" id="CHEBI:17767"/>
        <dbReference type="ChEBI" id="CHEBI:57990"/>
        <dbReference type="EC" id="4.2.1.8"/>
    </reaction>
</comment>
<dbReference type="NCBIfam" id="TIGR00695">
    <property type="entry name" value="uxuA"/>
    <property type="match status" value="1"/>
</dbReference>